<evidence type="ECO:0000313" key="2">
    <source>
        <dbReference type="Proteomes" id="UP000001542"/>
    </source>
</evidence>
<dbReference type="Proteomes" id="UP000001542">
    <property type="component" value="Unassembled WGS sequence"/>
</dbReference>
<evidence type="ECO:0000313" key="1">
    <source>
        <dbReference type="EMBL" id="EAX98476.1"/>
    </source>
</evidence>
<dbReference type="KEGG" id="tva:4756273"/>
<name>A2F9F7_TRIV3</name>
<reference evidence="1" key="2">
    <citation type="journal article" date="2007" name="Science">
        <title>Draft genome sequence of the sexually transmitted pathogen Trichomonas vaginalis.</title>
        <authorList>
            <person name="Carlton J.M."/>
            <person name="Hirt R.P."/>
            <person name="Silva J.C."/>
            <person name="Delcher A.L."/>
            <person name="Schatz M."/>
            <person name="Zhao Q."/>
            <person name="Wortman J.R."/>
            <person name="Bidwell S.L."/>
            <person name="Alsmark U.C.M."/>
            <person name="Besteiro S."/>
            <person name="Sicheritz-Ponten T."/>
            <person name="Noel C.J."/>
            <person name="Dacks J.B."/>
            <person name="Foster P.G."/>
            <person name="Simillion C."/>
            <person name="Van de Peer Y."/>
            <person name="Miranda-Saavedra D."/>
            <person name="Barton G.J."/>
            <person name="Westrop G.D."/>
            <person name="Mueller S."/>
            <person name="Dessi D."/>
            <person name="Fiori P.L."/>
            <person name="Ren Q."/>
            <person name="Paulsen I."/>
            <person name="Zhang H."/>
            <person name="Bastida-Corcuera F.D."/>
            <person name="Simoes-Barbosa A."/>
            <person name="Brown M.T."/>
            <person name="Hayes R.D."/>
            <person name="Mukherjee M."/>
            <person name="Okumura C.Y."/>
            <person name="Schneider R."/>
            <person name="Smith A.J."/>
            <person name="Vanacova S."/>
            <person name="Villalvazo M."/>
            <person name="Haas B.J."/>
            <person name="Pertea M."/>
            <person name="Feldblyum T.V."/>
            <person name="Utterback T.R."/>
            <person name="Shu C.L."/>
            <person name="Osoegawa K."/>
            <person name="de Jong P.J."/>
            <person name="Hrdy I."/>
            <person name="Horvathova L."/>
            <person name="Zubacova Z."/>
            <person name="Dolezal P."/>
            <person name="Malik S.B."/>
            <person name="Logsdon J.M. Jr."/>
            <person name="Henze K."/>
            <person name="Gupta A."/>
            <person name="Wang C.C."/>
            <person name="Dunne R.L."/>
            <person name="Upcroft J.A."/>
            <person name="Upcroft P."/>
            <person name="White O."/>
            <person name="Salzberg S.L."/>
            <person name="Tang P."/>
            <person name="Chiu C.-H."/>
            <person name="Lee Y.-S."/>
            <person name="Embley T.M."/>
            <person name="Coombs G.H."/>
            <person name="Mottram J.C."/>
            <person name="Tachezy J."/>
            <person name="Fraser-Liggett C.M."/>
            <person name="Johnson P.J."/>
        </authorList>
    </citation>
    <scope>NUCLEOTIDE SEQUENCE [LARGE SCALE GENOMIC DNA]</scope>
    <source>
        <strain evidence="1">G3</strain>
    </source>
</reference>
<keyword evidence="2" id="KW-1185">Reference proteome</keyword>
<organism evidence="1 2">
    <name type="scientific">Trichomonas vaginalis (strain ATCC PRA-98 / G3)</name>
    <dbReference type="NCBI Taxonomy" id="412133"/>
    <lineage>
        <taxon>Eukaryota</taxon>
        <taxon>Metamonada</taxon>
        <taxon>Parabasalia</taxon>
        <taxon>Trichomonadida</taxon>
        <taxon>Trichomonadidae</taxon>
        <taxon>Trichomonas</taxon>
    </lineage>
</organism>
<dbReference type="VEuPathDB" id="TrichDB:TVAGG3_1029610"/>
<dbReference type="InParanoid" id="A2F9F7"/>
<sequence>MSKIMDARSKVGFILHKCCCQNAITTLTILVGIMSITPFSSTFSTVLEASISYCLQYVSVQDRDQITKYYSEVFRKHINSDESDHLSNLSQFLQSGGCKLIPQPNILLQDLLNLSSKIGNAVFKPAGFLIDYKPEIMSQIFWEWFNANKTISNGLTSISEVIIYSKNLLIPNCSNDFIKSIIKECENRIDNNLPFNVIETSLLILKWLTSLEKYEPFKIFPSFDHNALNGLALDCWAEYAVYGNLTNLPNFQISTEQTFEKGYLQILSNAVMNPKFSFKTLRIPHWVWHSCLSEFGFPSEIPPKSILSLSLIELDCCIKIAHILPREFFIHAMRSRSKNPDITSRLIQIVSYTPQCIMQTYFSDFEDFVTFILDHHSLSKELSSCFRNNIIAIRDSLHILINHICSGLDYFKEEKILGRLFLLNQIFVFSHDLICYIDIYDSIWEALSLIPLSLSLSLVLFDFFNALAKFVNKDRQKRLSKLCVAVLSAVNSNNEIPLLIVNDDIAMKFFFSAKEFYSFINSDLISDPDYNIQKTYVLSSPALKILKQIYKTKEILDYIFYNLPNFLEICPTETTALATELIDDCFYEYKKEYLRFCTNLSKIMKQNSCTPLVMLISYFQTKISVYLDYKFDVLLKSNIMKLPDDENLVRLNIQLNHGIVPMLVSSSKHLFLMLENWAPPTSDVFLNVVSKESQKEQNWIDERFMRYFLMAFGYHQPKKDQLNWLTREFQKSFSLKFDTEKIEGKSDILTEFSKFYPLPNNYNALSIASMYCNSPKVYPFLVNFLSPICNNLVEENPNEFWLLRLLGHLNIKYKFPVDSKDKFCRALGVRNRCIPAPNPQNAGDGFLAVETLTAYNSKMEKEKTNDLLKLLKSQMLRLKFGLRGSEVTEKFLRKLMKSDTISQKINFFFHLSTFAEITSNPVLLEKNKSVTCQMILNSDMKSPIVFREIFLLIVNLVTQSRHSFDSSEICDAFLQAIPKDVKDVQIYESLPILLGIIQIAGINAKGTKEIVESLKHEEFNFVNVQDFQSVRKTIINLC</sequence>
<dbReference type="OrthoDB" id="10625794at2759"/>
<dbReference type="VEuPathDB" id="TrichDB:TVAG_477500"/>
<proteinExistence type="predicted"/>
<accession>A2F9F7</accession>
<dbReference type="RefSeq" id="XP_001311406.1">
    <property type="nucleotide sequence ID" value="XM_001311405.1"/>
</dbReference>
<gene>
    <name evidence="1" type="ORF">TVAG_477500</name>
</gene>
<reference evidence="1" key="1">
    <citation type="submission" date="2006-10" db="EMBL/GenBank/DDBJ databases">
        <authorList>
            <person name="Amadeo P."/>
            <person name="Zhao Q."/>
            <person name="Wortman J."/>
            <person name="Fraser-Liggett C."/>
            <person name="Carlton J."/>
        </authorList>
    </citation>
    <scope>NUCLEOTIDE SEQUENCE</scope>
    <source>
        <strain evidence="1">G3</strain>
    </source>
</reference>
<protein>
    <submittedName>
        <fullName evidence="1">Uncharacterized protein</fullName>
    </submittedName>
</protein>
<dbReference type="EMBL" id="DS113674">
    <property type="protein sequence ID" value="EAX98476.1"/>
    <property type="molecule type" value="Genomic_DNA"/>
</dbReference>
<dbReference type="AlphaFoldDB" id="A2F9F7"/>